<dbReference type="RefSeq" id="WP_044618688.1">
    <property type="nucleotide sequence ID" value="NZ_CP007142.1"/>
</dbReference>
<feature type="transmembrane region" description="Helical" evidence="1">
    <location>
        <begin position="52"/>
        <end position="73"/>
    </location>
</feature>
<dbReference type="HOGENOM" id="CLU_2438650_0_0_6"/>
<organism evidence="2 3">
    <name type="scientific">Gynuella sunshinyii YC6258</name>
    <dbReference type="NCBI Taxonomy" id="1445510"/>
    <lineage>
        <taxon>Bacteria</taxon>
        <taxon>Pseudomonadati</taxon>
        <taxon>Pseudomonadota</taxon>
        <taxon>Gammaproteobacteria</taxon>
        <taxon>Oceanospirillales</taxon>
        <taxon>Saccharospirillaceae</taxon>
        <taxon>Gynuella</taxon>
    </lineage>
</organism>
<protein>
    <submittedName>
        <fullName evidence="2">Uncharacterized protein</fullName>
    </submittedName>
</protein>
<dbReference type="EMBL" id="CP007142">
    <property type="protein sequence ID" value="AJQ96754.1"/>
    <property type="molecule type" value="Genomic_DNA"/>
</dbReference>
<proteinExistence type="predicted"/>
<dbReference type="OrthoDB" id="6106897at2"/>
<feature type="transmembrane region" description="Helical" evidence="1">
    <location>
        <begin position="20"/>
        <end position="40"/>
    </location>
</feature>
<dbReference type="KEGG" id="gsn:YC6258_04722"/>
<keyword evidence="1" id="KW-0812">Transmembrane</keyword>
<evidence type="ECO:0000313" key="2">
    <source>
        <dbReference type="EMBL" id="AJQ96754.1"/>
    </source>
</evidence>
<evidence type="ECO:0000313" key="3">
    <source>
        <dbReference type="Proteomes" id="UP000032266"/>
    </source>
</evidence>
<keyword evidence="3" id="KW-1185">Reference proteome</keyword>
<keyword evidence="1" id="KW-0472">Membrane</keyword>
<dbReference type="Proteomes" id="UP000032266">
    <property type="component" value="Chromosome"/>
</dbReference>
<accession>A0A0C5W277</accession>
<dbReference type="STRING" id="1445510.YC6258_04722"/>
<keyword evidence="1" id="KW-1133">Transmembrane helix</keyword>
<dbReference type="AlphaFoldDB" id="A0A0C5W277"/>
<evidence type="ECO:0000256" key="1">
    <source>
        <dbReference type="SAM" id="Phobius"/>
    </source>
</evidence>
<sequence length="93" mass="10591">MGTRLQRWLDKKIDQPFNLFSGLIQGGLIFVLGYLVIFASNHYMIPSIRQELIALAGLVICLTGSVFWLKNYLTIIMVKILKKPDQAGENKHE</sequence>
<gene>
    <name evidence="2" type="ORF">YC6258_04722</name>
</gene>
<reference evidence="2 3" key="1">
    <citation type="submission" date="2014-01" db="EMBL/GenBank/DDBJ databases">
        <title>Full genme sequencing of cellulolytic bacterium Gynuella sunshinyii YC6258T gen. nov., sp. nov.</title>
        <authorList>
            <person name="Khan H."/>
            <person name="Chung E.J."/>
            <person name="Chung Y.R."/>
        </authorList>
    </citation>
    <scope>NUCLEOTIDE SEQUENCE [LARGE SCALE GENOMIC DNA]</scope>
    <source>
        <strain evidence="2 3">YC6258</strain>
    </source>
</reference>
<name>A0A0C5W277_9GAMM</name>